<proteinExistence type="predicted"/>
<evidence type="ECO:0000313" key="3">
    <source>
        <dbReference type="Proteomes" id="UP000462435"/>
    </source>
</evidence>
<keyword evidence="1" id="KW-0812">Transmembrane</keyword>
<accession>A0A7V8FTM8</accession>
<protein>
    <recommendedName>
        <fullName evidence="4">DUF2721 domain-containing protein</fullName>
    </recommendedName>
</protein>
<evidence type="ECO:0000256" key="1">
    <source>
        <dbReference type="SAM" id="Phobius"/>
    </source>
</evidence>
<dbReference type="EMBL" id="WNDX01000161">
    <property type="protein sequence ID" value="KAF1038577.1"/>
    <property type="molecule type" value="Genomic_DNA"/>
</dbReference>
<gene>
    <name evidence="2" type="ORF">GAK35_03759</name>
</gene>
<reference evidence="3" key="1">
    <citation type="journal article" date="2020" name="MBio">
        <title>Horizontal gene transfer to a defensive symbiont with a reduced genome amongst a multipartite beetle microbiome.</title>
        <authorList>
            <person name="Waterworth S.C."/>
            <person name="Florez L.V."/>
            <person name="Rees E.R."/>
            <person name="Hertweck C."/>
            <person name="Kaltenpoth M."/>
            <person name="Kwan J.C."/>
        </authorList>
    </citation>
    <scope>NUCLEOTIDE SEQUENCE [LARGE SCALE GENOMIC DNA]</scope>
</reference>
<organism evidence="2 3">
    <name type="scientific">Herbaspirillum frisingense</name>
    <dbReference type="NCBI Taxonomy" id="92645"/>
    <lineage>
        <taxon>Bacteria</taxon>
        <taxon>Pseudomonadati</taxon>
        <taxon>Pseudomonadota</taxon>
        <taxon>Betaproteobacteria</taxon>
        <taxon>Burkholderiales</taxon>
        <taxon>Oxalobacteraceae</taxon>
        <taxon>Herbaspirillum</taxon>
    </lineage>
</organism>
<feature type="transmembrane region" description="Helical" evidence="1">
    <location>
        <begin position="93"/>
        <end position="112"/>
    </location>
</feature>
<dbReference type="Proteomes" id="UP000462435">
    <property type="component" value="Unassembled WGS sequence"/>
</dbReference>
<dbReference type="AlphaFoldDB" id="A0A7V8FTM8"/>
<feature type="transmembrane region" description="Helical" evidence="1">
    <location>
        <begin position="65"/>
        <end position="86"/>
    </location>
</feature>
<evidence type="ECO:0008006" key="4">
    <source>
        <dbReference type="Google" id="ProtNLM"/>
    </source>
</evidence>
<evidence type="ECO:0000313" key="2">
    <source>
        <dbReference type="EMBL" id="KAF1038577.1"/>
    </source>
</evidence>
<dbReference type="InterPro" id="IPR021279">
    <property type="entry name" value="DUF2721"/>
</dbReference>
<dbReference type="Pfam" id="PF11026">
    <property type="entry name" value="DUF2721"/>
    <property type="match status" value="1"/>
</dbReference>
<sequence length="145" mass="16470">MSMMNLTTPALLFPATSLLLLAYTNRFLVLAQLIRNLQTQDRNDGRDLVIRQILNLRKRIVLTRYMQALGVSSFIMCAVSMFLIFVERDRLAEIFFGISLFLLVLSLTVSLWEIMISTRAIEITLEDMAQKLGSATTNGPRHSSE</sequence>
<name>A0A7V8FTM8_9BURK</name>
<keyword evidence="1" id="KW-1133">Transmembrane helix</keyword>
<comment type="caution">
    <text evidence="2">The sequence shown here is derived from an EMBL/GenBank/DDBJ whole genome shotgun (WGS) entry which is preliminary data.</text>
</comment>
<keyword evidence="1" id="KW-0472">Membrane</keyword>